<dbReference type="SUPFAM" id="SSF49373">
    <property type="entry name" value="Invasin/intimin cell-adhesion fragments"/>
    <property type="match status" value="1"/>
</dbReference>
<dbReference type="Gene3D" id="2.60.40.1080">
    <property type="match status" value="1"/>
</dbReference>
<feature type="signal peptide" evidence="1">
    <location>
        <begin position="1"/>
        <end position="31"/>
    </location>
</feature>
<reference evidence="3" key="2">
    <citation type="journal article" date="2021" name="PeerJ">
        <title>Extensive microbial diversity within the chicken gut microbiome revealed by metagenomics and culture.</title>
        <authorList>
            <person name="Gilroy R."/>
            <person name="Ravi A."/>
            <person name="Getino M."/>
            <person name="Pursley I."/>
            <person name="Horton D.L."/>
            <person name="Alikhan N.F."/>
            <person name="Baker D."/>
            <person name="Gharbi K."/>
            <person name="Hall N."/>
            <person name="Watson M."/>
            <person name="Adriaenssens E.M."/>
            <person name="Foster-Nyarko E."/>
            <person name="Jarju S."/>
            <person name="Secka A."/>
            <person name="Antonio M."/>
            <person name="Oren A."/>
            <person name="Chaudhuri R.R."/>
            <person name="La Ragione R."/>
            <person name="Hildebrand F."/>
            <person name="Pallen M.J."/>
        </authorList>
    </citation>
    <scope>NUCLEOTIDE SEQUENCE</scope>
    <source>
        <strain evidence="3">CHK176-6737</strain>
    </source>
</reference>
<accession>A0A9D1MWE4</accession>
<sequence length="993" mass="109063">MKRIRIYAVKIIAVMLAVAVCFASTAVTAAAATESYLFYLVYSDIQANKTSADQRYGANSNHINSQQLPTSDTARGISGSSIVYLAKNEREGFQVYFHEQTASRPLRVEVGEFCNAAGEVLPVSIYNEAYFRPWTGGDQLGEALVPYDGEVVNTVLNENNMFYVELRSAEDQTPGNYTSTVTLYDGDAVLAQKSVTAVVWNFALPESHYATALMGLYNSASGYGATQGFLELNGVRIGSNWDILEEDIPLAESIVEGWQECLLDHGITPYELPRFLIDSDEKAAELAMADPRRKMVSVPISGNITSQATTNKILQYKALVDGNSVLEDKAFFYPADEPSWGADSDTSSFESRIQAINALWPDSHKMVPFASNFDTVMPVLKKTTDVLCINQSALYTEKNINAFNEYTSGEGWHRKLRYHGDITLGSFELWRWGKSPAGVFRRIFFWQSGLLSDNGMLYWNCGYIPYVNGEPYNVWETNTLPSASGVQTGNGNGVLLYPGAPIGEDPTQPIMSLRLKQVSAGLDDYDYIALAREFLGKDSQVLDSALKKVFVNYEKHGLNNIFSSEPHEGISVDWIAWECNTMNNARKMLGDALDKAAAQHNYGEWQLVVEPDAQHDGLEIRTCADCGTQDSRDVPRCSLGAHDYAYTDNGDGTHTRICTVCGTEDVQAHNEEVVPGKAATCTAEGLTDGRRCTECGAVTKAQAVLEKLPHTPGEWVYTSDGIYEKECTVCHNVIDRQTVELTLEPAEITLTNGETAQLNAGAADFTKIIYASANSAVAAVDANGRITAKAPGETVITVSVEGTDLAKTCKVTVEPRLYTVTWVIDGASQITEVAEGAVLTPPAVHDRPGYNFAGWSPALPDVMPSADVTFTAVFEPVIRVSVVPAGASDEQVGQVIYHKVPWYKTWTSQTVDLTVASDDDSQIARVEWVYANWSVDEPEATIENAYSRTATIRPTWGIGARSCWVQAVVTDVYGNKISSEPVKVRFYNWDWQK</sequence>
<gene>
    <name evidence="3" type="ORF">IAD23_07620</name>
</gene>
<dbReference type="Proteomes" id="UP000824125">
    <property type="component" value="Unassembled WGS sequence"/>
</dbReference>
<feature type="chain" id="PRO_5039501939" evidence="1">
    <location>
        <begin position="32"/>
        <end position="993"/>
    </location>
</feature>
<keyword evidence="1" id="KW-0732">Signal</keyword>
<dbReference type="InterPro" id="IPR003343">
    <property type="entry name" value="Big_2"/>
</dbReference>
<dbReference type="EMBL" id="DVNM01000043">
    <property type="protein sequence ID" value="HIU69807.1"/>
    <property type="molecule type" value="Genomic_DNA"/>
</dbReference>
<evidence type="ECO:0000313" key="3">
    <source>
        <dbReference type="EMBL" id="HIU69807.1"/>
    </source>
</evidence>
<feature type="domain" description="BIG2" evidence="2">
    <location>
        <begin position="737"/>
        <end position="810"/>
    </location>
</feature>
<reference evidence="3" key="1">
    <citation type="submission" date="2020-10" db="EMBL/GenBank/DDBJ databases">
        <authorList>
            <person name="Gilroy R."/>
        </authorList>
    </citation>
    <scope>NUCLEOTIDE SEQUENCE</scope>
    <source>
        <strain evidence="3">CHK176-6737</strain>
    </source>
</reference>
<evidence type="ECO:0000313" key="4">
    <source>
        <dbReference type="Proteomes" id="UP000824125"/>
    </source>
</evidence>
<protein>
    <submittedName>
        <fullName evidence="3">DUF4091 domain-containing protein</fullName>
    </submittedName>
</protein>
<dbReference type="InterPro" id="IPR008964">
    <property type="entry name" value="Invasin/intimin_cell_adhesion"/>
</dbReference>
<comment type="caution">
    <text evidence="3">The sequence shown here is derived from an EMBL/GenBank/DDBJ whole genome shotgun (WGS) entry which is preliminary data.</text>
</comment>
<evidence type="ECO:0000259" key="2">
    <source>
        <dbReference type="SMART" id="SM00635"/>
    </source>
</evidence>
<dbReference type="SMART" id="SM00635">
    <property type="entry name" value="BID_2"/>
    <property type="match status" value="1"/>
</dbReference>
<name>A0A9D1MWE4_9FIRM</name>
<organism evidence="3 4">
    <name type="scientific">Candidatus Scybalenecus merdavium</name>
    <dbReference type="NCBI Taxonomy" id="2840939"/>
    <lineage>
        <taxon>Bacteria</taxon>
        <taxon>Bacillati</taxon>
        <taxon>Bacillota</taxon>
        <taxon>Clostridia</taxon>
        <taxon>Eubacteriales</taxon>
        <taxon>Oscillospiraceae</taxon>
        <taxon>Oscillospiraceae incertae sedis</taxon>
        <taxon>Candidatus Scybalenecus</taxon>
    </lineage>
</organism>
<dbReference type="Pfam" id="PF02368">
    <property type="entry name" value="Big_2"/>
    <property type="match status" value="1"/>
</dbReference>
<evidence type="ECO:0000256" key="1">
    <source>
        <dbReference type="SAM" id="SignalP"/>
    </source>
</evidence>
<dbReference type="AlphaFoldDB" id="A0A9D1MWE4"/>
<proteinExistence type="predicted"/>